<evidence type="ECO:0000259" key="4">
    <source>
        <dbReference type="Pfam" id="PF22725"/>
    </source>
</evidence>
<protein>
    <submittedName>
        <fullName evidence="5">Gfo/Idh/MocA family oxidoreductase</fullName>
    </submittedName>
</protein>
<feature type="domain" description="Gfo/Idh/MocA-like oxidoreductase N-terminal" evidence="3">
    <location>
        <begin position="6"/>
        <end position="117"/>
    </location>
</feature>
<dbReference type="SUPFAM" id="SSF51735">
    <property type="entry name" value="NAD(P)-binding Rossmann-fold domains"/>
    <property type="match status" value="1"/>
</dbReference>
<proteinExistence type="inferred from homology"/>
<evidence type="ECO:0000259" key="3">
    <source>
        <dbReference type="Pfam" id="PF01408"/>
    </source>
</evidence>
<reference evidence="5" key="2">
    <citation type="journal article" date="2021" name="Sci. Rep.">
        <title>The distribution of antibiotic resistance genes in chicken gut microbiota commensals.</title>
        <authorList>
            <person name="Juricova H."/>
            <person name="Matiasovicova J."/>
            <person name="Kubasova T."/>
            <person name="Cejkova D."/>
            <person name="Rychlik I."/>
        </authorList>
    </citation>
    <scope>NUCLEOTIDE SEQUENCE</scope>
    <source>
        <strain evidence="5">An582</strain>
    </source>
</reference>
<dbReference type="EMBL" id="JACJKS010000001">
    <property type="protein sequence ID" value="MBM6947061.1"/>
    <property type="molecule type" value="Genomic_DNA"/>
</dbReference>
<feature type="domain" description="GFO/IDH/MocA-like oxidoreductase" evidence="4">
    <location>
        <begin position="130"/>
        <end position="242"/>
    </location>
</feature>
<comment type="caution">
    <text evidence="5">The sequence shown here is derived from an EMBL/GenBank/DDBJ whole genome shotgun (WGS) entry which is preliminary data.</text>
</comment>
<dbReference type="InterPro" id="IPR000683">
    <property type="entry name" value="Gfo/Idh/MocA-like_OxRdtase_N"/>
</dbReference>
<dbReference type="PANTHER" id="PTHR22604:SF105">
    <property type="entry name" value="TRANS-1,2-DIHYDROBENZENE-1,2-DIOL DEHYDROGENASE"/>
    <property type="match status" value="1"/>
</dbReference>
<comment type="similarity">
    <text evidence="1">Belongs to the Gfo/Idh/MocA family.</text>
</comment>
<dbReference type="Proteomes" id="UP000705508">
    <property type="component" value="Unassembled WGS sequence"/>
</dbReference>
<evidence type="ECO:0000313" key="5">
    <source>
        <dbReference type="EMBL" id="MBM6947061.1"/>
    </source>
</evidence>
<dbReference type="Gene3D" id="3.30.360.10">
    <property type="entry name" value="Dihydrodipicolinate Reductase, domain 2"/>
    <property type="match status" value="1"/>
</dbReference>
<dbReference type="AlphaFoldDB" id="A0A938X8W9"/>
<gene>
    <name evidence="5" type="ORF">H6A20_00070</name>
</gene>
<dbReference type="GO" id="GO:0000166">
    <property type="term" value="F:nucleotide binding"/>
    <property type="evidence" value="ECO:0007669"/>
    <property type="project" value="InterPro"/>
</dbReference>
<dbReference type="SUPFAM" id="SSF55347">
    <property type="entry name" value="Glyceraldehyde-3-phosphate dehydrogenase-like, C-terminal domain"/>
    <property type="match status" value="1"/>
</dbReference>
<dbReference type="InterPro" id="IPR050984">
    <property type="entry name" value="Gfo/Idh/MocA_domain"/>
</dbReference>
<evidence type="ECO:0000313" key="6">
    <source>
        <dbReference type="Proteomes" id="UP000705508"/>
    </source>
</evidence>
<sequence length="324" mass="36754">MGEKFTWGIMGGGFISSQFAKGIENTPDALVGAVASASGNKYGIKAGKYYNSYEELVKDDAIEAIYVGTIHTMHFRNIAMALENGKAVLCEKPITMNYKELCCLEEKAREKNVLLMEAMWMRFIPLNCELQEKLRKGEFGKVHYMQISFGEKADYTKKRLYQKALGGGALMDVGVYGVNFAQWILGENADEVHGWSRKNEDGIDLTTFVTLHYPNGCDVDLTVSIEKKLSNCVRIITDSGELVIPYFWRPDTMFWVKKDREAMKDYLKKTYISSIEGNGYQYEAEAFQKSYIHGEKSNSIMPVQASISIMKTMDEIREVCGIYY</sequence>
<dbReference type="PANTHER" id="PTHR22604">
    <property type="entry name" value="OXIDOREDUCTASES"/>
    <property type="match status" value="1"/>
</dbReference>
<dbReference type="InterPro" id="IPR055170">
    <property type="entry name" value="GFO_IDH_MocA-like_dom"/>
</dbReference>
<evidence type="ECO:0000256" key="1">
    <source>
        <dbReference type="ARBA" id="ARBA00010928"/>
    </source>
</evidence>
<keyword evidence="2" id="KW-0560">Oxidoreductase</keyword>
<reference evidence="5" key="1">
    <citation type="submission" date="2020-08" db="EMBL/GenBank/DDBJ databases">
        <authorList>
            <person name="Cejkova D."/>
            <person name="Kubasova T."/>
            <person name="Jahodarova E."/>
            <person name="Rychlik I."/>
        </authorList>
    </citation>
    <scope>NUCLEOTIDE SEQUENCE</scope>
    <source>
        <strain evidence="5">An582</strain>
    </source>
</reference>
<organism evidence="5 6">
    <name type="scientific">Mordavella massiliensis</name>
    <dbReference type="NCBI Taxonomy" id="1871024"/>
    <lineage>
        <taxon>Bacteria</taxon>
        <taxon>Bacillati</taxon>
        <taxon>Bacillota</taxon>
        <taxon>Clostridia</taxon>
        <taxon>Eubacteriales</taxon>
        <taxon>Clostridiaceae</taxon>
        <taxon>Mordavella</taxon>
    </lineage>
</organism>
<evidence type="ECO:0000256" key="2">
    <source>
        <dbReference type="ARBA" id="ARBA00023002"/>
    </source>
</evidence>
<dbReference type="GO" id="GO:0016491">
    <property type="term" value="F:oxidoreductase activity"/>
    <property type="evidence" value="ECO:0007669"/>
    <property type="project" value="UniProtKB-KW"/>
</dbReference>
<accession>A0A938X8W9</accession>
<name>A0A938X8W9_9CLOT</name>
<dbReference type="Gene3D" id="3.40.50.720">
    <property type="entry name" value="NAD(P)-binding Rossmann-like Domain"/>
    <property type="match status" value="1"/>
</dbReference>
<dbReference type="Pfam" id="PF01408">
    <property type="entry name" value="GFO_IDH_MocA"/>
    <property type="match status" value="1"/>
</dbReference>
<dbReference type="Pfam" id="PF22725">
    <property type="entry name" value="GFO_IDH_MocA_C3"/>
    <property type="match status" value="1"/>
</dbReference>
<dbReference type="InterPro" id="IPR036291">
    <property type="entry name" value="NAD(P)-bd_dom_sf"/>
</dbReference>
<dbReference type="RefSeq" id="WP_204905124.1">
    <property type="nucleotide sequence ID" value="NZ_JACJKS010000001.1"/>
</dbReference>